<dbReference type="RefSeq" id="WP_257770440.1">
    <property type="nucleotide sequence ID" value="NZ_CP102480.1"/>
</dbReference>
<evidence type="ECO:0000313" key="1">
    <source>
        <dbReference type="EMBL" id="UUX51137.1"/>
    </source>
</evidence>
<evidence type="ECO:0000313" key="2">
    <source>
        <dbReference type="Proteomes" id="UP001060336"/>
    </source>
</evidence>
<accession>A0A9J7AXH7</accession>
<dbReference type="EMBL" id="CP102480">
    <property type="protein sequence ID" value="UUX51137.1"/>
    <property type="molecule type" value="Genomic_DNA"/>
</dbReference>
<dbReference type="KEGG" id="naci:NUH88_05465"/>
<gene>
    <name evidence="1" type="ORF">NUH88_05465</name>
</gene>
<dbReference type="AlphaFoldDB" id="A0A9J7AXH7"/>
<keyword evidence="2" id="KW-1185">Reference proteome</keyword>
<dbReference type="Proteomes" id="UP001060336">
    <property type="component" value="Chromosome"/>
</dbReference>
<reference evidence="1" key="1">
    <citation type="submission" date="2022-08" db="EMBL/GenBank/DDBJ databases">
        <title>Nisaea acidiphila sp. nov., isolated from a marine algal debris and emended description of the genus Nisaea Urios et al. 2008.</title>
        <authorList>
            <person name="Kwon K."/>
        </authorList>
    </citation>
    <scope>NUCLEOTIDE SEQUENCE</scope>
    <source>
        <strain evidence="1">MEBiC11861</strain>
    </source>
</reference>
<organism evidence="1 2">
    <name type="scientific">Nisaea acidiphila</name>
    <dbReference type="NCBI Taxonomy" id="1862145"/>
    <lineage>
        <taxon>Bacteria</taxon>
        <taxon>Pseudomonadati</taxon>
        <taxon>Pseudomonadota</taxon>
        <taxon>Alphaproteobacteria</taxon>
        <taxon>Rhodospirillales</taxon>
        <taxon>Thalassobaculaceae</taxon>
        <taxon>Nisaea</taxon>
    </lineage>
</organism>
<name>A0A9J7AXH7_9PROT</name>
<protein>
    <submittedName>
        <fullName evidence="1">Uncharacterized protein</fullName>
    </submittedName>
</protein>
<sequence length="154" mass="17964">MRDLILRFLGVFKLLLPALFPSWRFFDVIGPSPRVEYCLLKTPHDETADWHECRPRPARLSFRDRLISFFWNAAWNETLFYANCAERLIQGQTEHCTRELRRRLRADILSGSAGEAASPFFRFRLVFVSRFEGAVRRDVAFVSPAVQTVDPADR</sequence>
<proteinExistence type="predicted"/>